<dbReference type="EMBL" id="JACSPW010000012">
    <property type="protein sequence ID" value="MBD8034042.1"/>
    <property type="molecule type" value="Genomic_DNA"/>
</dbReference>
<evidence type="ECO:0000313" key="2">
    <source>
        <dbReference type="Proteomes" id="UP000600565"/>
    </source>
</evidence>
<dbReference type="InterPro" id="IPR036412">
    <property type="entry name" value="HAD-like_sf"/>
</dbReference>
<comment type="caution">
    <text evidence="1">The sequence shown here is derived from an EMBL/GenBank/DDBJ whole genome shotgun (WGS) entry which is preliminary data.</text>
</comment>
<dbReference type="PANTHER" id="PTHR43434">
    <property type="entry name" value="PHOSPHOGLYCOLATE PHOSPHATASE"/>
    <property type="match status" value="1"/>
</dbReference>
<dbReference type="InterPro" id="IPR023198">
    <property type="entry name" value="PGP-like_dom2"/>
</dbReference>
<dbReference type="SUPFAM" id="SSF56784">
    <property type="entry name" value="HAD-like"/>
    <property type="match status" value="1"/>
</dbReference>
<organism evidence="1 2">
    <name type="scientific">Solibacillus merdavium</name>
    <dbReference type="NCBI Taxonomy" id="2762218"/>
    <lineage>
        <taxon>Bacteria</taxon>
        <taxon>Bacillati</taxon>
        <taxon>Bacillota</taxon>
        <taxon>Bacilli</taxon>
        <taxon>Bacillales</taxon>
        <taxon>Caryophanaceae</taxon>
        <taxon>Solibacillus</taxon>
    </lineage>
</organism>
<dbReference type="InterPro" id="IPR041492">
    <property type="entry name" value="HAD_2"/>
</dbReference>
<accession>A0ABR8XQ30</accession>
<dbReference type="Proteomes" id="UP000600565">
    <property type="component" value="Unassembled WGS sequence"/>
</dbReference>
<reference evidence="1 2" key="1">
    <citation type="submission" date="2020-08" db="EMBL/GenBank/DDBJ databases">
        <title>A Genomic Blueprint of the Chicken Gut Microbiome.</title>
        <authorList>
            <person name="Gilroy R."/>
            <person name="Ravi A."/>
            <person name="Getino M."/>
            <person name="Pursley I."/>
            <person name="Horton D.L."/>
            <person name="Alikhan N.-F."/>
            <person name="Baker D."/>
            <person name="Gharbi K."/>
            <person name="Hall N."/>
            <person name="Watson M."/>
            <person name="Adriaenssens E.M."/>
            <person name="Foster-Nyarko E."/>
            <person name="Jarju S."/>
            <person name="Secka A."/>
            <person name="Antonio M."/>
            <person name="Oren A."/>
            <person name="Chaudhuri R."/>
            <person name="La Ragione R.M."/>
            <person name="Hildebrand F."/>
            <person name="Pallen M.J."/>
        </authorList>
    </citation>
    <scope>NUCLEOTIDE SEQUENCE [LARGE SCALE GENOMIC DNA]</scope>
    <source>
        <strain evidence="1 2">Sa1YVA6</strain>
    </source>
</reference>
<dbReference type="Pfam" id="PF13419">
    <property type="entry name" value="HAD_2"/>
    <property type="match status" value="1"/>
</dbReference>
<dbReference type="InterPro" id="IPR023214">
    <property type="entry name" value="HAD_sf"/>
</dbReference>
<keyword evidence="2" id="KW-1185">Reference proteome</keyword>
<gene>
    <name evidence="1" type="ORF">H9632_13305</name>
</gene>
<protein>
    <submittedName>
        <fullName evidence="1">HAD hydrolase-like protein</fullName>
    </submittedName>
</protein>
<dbReference type="InterPro" id="IPR050155">
    <property type="entry name" value="HAD-like_hydrolase_sf"/>
</dbReference>
<dbReference type="RefSeq" id="WP_191704544.1">
    <property type="nucleotide sequence ID" value="NZ_JACSPW010000012.1"/>
</dbReference>
<dbReference type="PANTHER" id="PTHR43434:SF1">
    <property type="entry name" value="PHOSPHOGLYCOLATE PHOSPHATASE"/>
    <property type="match status" value="1"/>
</dbReference>
<proteinExistence type="predicted"/>
<name>A0ABR8XQ30_9BACL</name>
<evidence type="ECO:0000313" key="1">
    <source>
        <dbReference type="EMBL" id="MBD8034042.1"/>
    </source>
</evidence>
<dbReference type="Gene3D" id="3.40.50.1000">
    <property type="entry name" value="HAD superfamily/HAD-like"/>
    <property type="match status" value="1"/>
</dbReference>
<dbReference type="Gene3D" id="1.10.150.240">
    <property type="entry name" value="Putative phosphatase, domain 2"/>
    <property type="match status" value="1"/>
</dbReference>
<sequence length="221" mass="25430">MQTAIIFDMDGTLFQTNLILEPALEQTFEYLRQNGHWSGATPIEQYRQIMGVPLNVVWETLCPDLTDEIREQSNEHFQLMLIDQIQRGNGALYPDVLPTLQKLSEHYPLYIASNGQTAYLQAIAAHYRLDRWIKAVYSIDCVDTNNKSHLVQHIMKEHHINNGYVVGDRASDINAAIDNNLTSITINFDFAQLDEIRNAHFVVDHFLNILHIIDSQHTMKL</sequence>